<dbReference type="EMBL" id="JAUSVL010000001">
    <property type="protein sequence ID" value="MDQ0288173.1"/>
    <property type="molecule type" value="Genomic_DNA"/>
</dbReference>
<dbReference type="InterPro" id="IPR039650">
    <property type="entry name" value="HdrA-like"/>
</dbReference>
<keyword evidence="2" id="KW-0479">Metal-binding</keyword>
<evidence type="ECO:0000256" key="1">
    <source>
        <dbReference type="ARBA" id="ARBA00022485"/>
    </source>
</evidence>
<reference evidence="6" key="1">
    <citation type="submission" date="2023-07" db="EMBL/GenBank/DDBJ databases">
        <title>Genomic Encyclopedia of Type Strains, Phase IV (KMG-IV): sequencing the most valuable type-strain genomes for metagenomic binning, comparative biology and taxonomic classification.</title>
        <authorList>
            <person name="Goeker M."/>
        </authorList>
    </citation>
    <scope>NUCLEOTIDE SEQUENCE</scope>
    <source>
        <strain evidence="6">DSM 24202</strain>
    </source>
</reference>
<dbReference type="GO" id="GO:0046872">
    <property type="term" value="F:metal ion binding"/>
    <property type="evidence" value="ECO:0007669"/>
    <property type="project" value="UniProtKB-KW"/>
</dbReference>
<dbReference type="GO" id="GO:0051539">
    <property type="term" value="F:4 iron, 4 sulfur cluster binding"/>
    <property type="evidence" value="ECO:0007669"/>
    <property type="project" value="UniProtKB-KW"/>
</dbReference>
<evidence type="ECO:0008006" key="8">
    <source>
        <dbReference type="Google" id="ProtNLM"/>
    </source>
</evidence>
<name>A0AAE3VD81_9BACT</name>
<dbReference type="PANTHER" id="PTHR43498">
    <property type="entry name" value="FERREDOXIN:COB-COM HETERODISULFIDE REDUCTASE SUBUNIT A"/>
    <property type="match status" value="1"/>
</dbReference>
<gene>
    <name evidence="6" type="ORF">J3R75_000280</name>
</gene>
<keyword evidence="4" id="KW-0408">Iron</keyword>
<dbReference type="InterPro" id="IPR036188">
    <property type="entry name" value="FAD/NAD-bd_sf"/>
</dbReference>
<dbReference type="SUPFAM" id="SSF51905">
    <property type="entry name" value="FAD/NAD(P)-binding domain"/>
    <property type="match status" value="1"/>
</dbReference>
<evidence type="ECO:0000256" key="4">
    <source>
        <dbReference type="ARBA" id="ARBA00023004"/>
    </source>
</evidence>
<dbReference type="Pfam" id="PF12831">
    <property type="entry name" value="FAD_oxidored"/>
    <property type="match status" value="1"/>
</dbReference>
<keyword evidence="7" id="KW-1185">Reference proteome</keyword>
<dbReference type="RefSeq" id="WP_307259421.1">
    <property type="nucleotide sequence ID" value="NZ_JAUSVL010000001.1"/>
</dbReference>
<dbReference type="Gene3D" id="3.50.50.60">
    <property type="entry name" value="FAD/NAD(P)-binding domain"/>
    <property type="match status" value="1"/>
</dbReference>
<dbReference type="PANTHER" id="PTHR43498:SF1">
    <property type="entry name" value="COB--COM HETERODISULFIDE REDUCTASE IRON-SULFUR SUBUNIT A"/>
    <property type="match status" value="1"/>
</dbReference>
<organism evidence="6 7">
    <name type="scientific">Oligosphaera ethanolica</name>
    <dbReference type="NCBI Taxonomy" id="760260"/>
    <lineage>
        <taxon>Bacteria</taxon>
        <taxon>Pseudomonadati</taxon>
        <taxon>Lentisphaerota</taxon>
        <taxon>Oligosphaeria</taxon>
        <taxon>Oligosphaerales</taxon>
        <taxon>Oligosphaeraceae</taxon>
        <taxon>Oligosphaera</taxon>
    </lineage>
</organism>
<dbReference type="GO" id="GO:0016491">
    <property type="term" value="F:oxidoreductase activity"/>
    <property type="evidence" value="ECO:0007669"/>
    <property type="project" value="UniProtKB-KW"/>
</dbReference>
<proteinExistence type="predicted"/>
<evidence type="ECO:0000256" key="5">
    <source>
        <dbReference type="ARBA" id="ARBA00023014"/>
    </source>
</evidence>
<sequence length="452" mass="48859">MSPAYDVVVVGGGSAGFGAALAAARAGAHTALLECEAMLGGNSTLAGVCCWEPECDGSGAPRQLYERMRRLPNACGIYRYLKHRYFLQGDDAAFPGCELGLDSSMSYSDTEALDWTVPPDVRNPVGGVIFEPAAWDQCARDMLRESGRCEVGDGREVVAVEHGDRAITALRTRAGEEFRARYFVDCCGVLARLAGCELLQGEDSRAAFGEPDAPEEATGRLNGATRMFRVTPVASPAVEALRGDIPARCWWAEQFPAMVAAHFPNGDLNCNMLSTMSGAELQALSPAVALAESERRVRCYWHHVQDAWPQLRGYRLLHLYSAMGVRESYRVRCRYMLREQDLLSPPGYPDVIAIAGHGLDRHGARHASGRISGPYGVPYRCLQPLAFDNMLVAGRVAGFSSLAASSCRLSRKMMQLGTAAGTAAALAMRFGVSPAALPAEFLRDESKRQGGR</sequence>
<protein>
    <recommendedName>
        <fullName evidence="8">FAD-dependent oxidoreductase</fullName>
    </recommendedName>
</protein>
<evidence type="ECO:0000313" key="7">
    <source>
        <dbReference type="Proteomes" id="UP001238163"/>
    </source>
</evidence>
<dbReference type="AlphaFoldDB" id="A0AAE3VD81"/>
<keyword evidence="1" id="KW-0004">4Fe-4S</keyword>
<evidence type="ECO:0000313" key="6">
    <source>
        <dbReference type="EMBL" id="MDQ0288173.1"/>
    </source>
</evidence>
<accession>A0AAE3VD81</accession>
<keyword evidence="5" id="KW-0411">Iron-sulfur</keyword>
<comment type="caution">
    <text evidence="6">The sequence shown here is derived from an EMBL/GenBank/DDBJ whole genome shotgun (WGS) entry which is preliminary data.</text>
</comment>
<evidence type="ECO:0000256" key="3">
    <source>
        <dbReference type="ARBA" id="ARBA00023002"/>
    </source>
</evidence>
<keyword evidence="3" id="KW-0560">Oxidoreductase</keyword>
<evidence type="ECO:0000256" key="2">
    <source>
        <dbReference type="ARBA" id="ARBA00022723"/>
    </source>
</evidence>
<dbReference type="Proteomes" id="UP001238163">
    <property type="component" value="Unassembled WGS sequence"/>
</dbReference>